<comment type="similarity">
    <text evidence="1">Belongs to the HEBP family.</text>
</comment>
<name>A0AA38CNB2_TAXCH</name>
<dbReference type="Pfam" id="PF04832">
    <property type="entry name" value="SOUL"/>
    <property type="match status" value="1"/>
</dbReference>
<comment type="caution">
    <text evidence="2">The sequence shown here is derived from an EMBL/GenBank/DDBJ whole genome shotgun (WGS) entry which is preliminary data.</text>
</comment>
<organism evidence="2 3">
    <name type="scientific">Taxus chinensis</name>
    <name type="common">Chinese yew</name>
    <name type="synonym">Taxus wallichiana var. chinensis</name>
    <dbReference type="NCBI Taxonomy" id="29808"/>
    <lineage>
        <taxon>Eukaryota</taxon>
        <taxon>Viridiplantae</taxon>
        <taxon>Streptophyta</taxon>
        <taxon>Embryophyta</taxon>
        <taxon>Tracheophyta</taxon>
        <taxon>Spermatophyta</taxon>
        <taxon>Pinopsida</taxon>
        <taxon>Pinidae</taxon>
        <taxon>Conifers II</taxon>
        <taxon>Cupressales</taxon>
        <taxon>Taxaceae</taxon>
        <taxon>Taxus</taxon>
    </lineage>
</organism>
<evidence type="ECO:0000256" key="1">
    <source>
        <dbReference type="ARBA" id="ARBA00009817"/>
    </source>
</evidence>
<gene>
    <name evidence="2" type="ORF">KI387_014389</name>
</gene>
<dbReference type="PANTHER" id="PTHR11220">
    <property type="entry name" value="HEME-BINDING PROTEIN-RELATED"/>
    <property type="match status" value="1"/>
</dbReference>
<evidence type="ECO:0000313" key="2">
    <source>
        <dbReference type="EMBL" id="KAH9302806.1"/>
    </source>
</evidence>
<accession>A0AA38CNB2</accession>
<dbReference type="EMBL" id="JAHRHJ020000009">
    <property type="protein sequence ID" value="KAH9302806.1"/>
    <property type="molecule type" value="Genomic_DNA"/>
</dbReference>
<dbReference type="InterPro" id="IPR006917">
    <property type="entry name" value="SOUL_heme-bd"/>
</dbReference>
<dbReference type="InterPro" id="IPR011256">
    <property type="entry name" value="Reg_factor_effector_dom_sf"/>
</dbReference>
<evidence type="ECO:0000313" key="3">
    <source>
        <dbReference type="Proteomes" id="UP000824469"/>
    </source>
</evidence>
<dbReference type="PANTHER" id="PTHR11220:SF54">
    <property type="entry name" value="OS02G0533200 PROTEIN"/>
    <property type="match status" value="1"/>
</dbReference>
<dbReference type="SUPFAM" id="SSF55136">
    <property type="entry name" value="Probable bacterial effector-binding domain"/>
    <property type="match status" value="2"/>
</dbReference>
<dbReference type="OMA" id="QPEGETM"/>
<protein>
    <submittedName>
        <fullName evidence="2">Uncharacterized protein</fullName>
    </submittedName>
</protein>
<keyword evidence="3" id="KW-1185">Reference proteome</keyword>
<dbReference type="AlphaFoldDB" id="A0AA38CNB2"/>
<dbReference type="Proteomes" id="UP000824469">
    <property type="component" value="Unassembled WGS sequence"/>
</dbReference>
<proteinExistence type="inferred from homology"/>
<dbReference type="Gene3D" id="3.20.80.10">
    <property type="entry name" value="Regulatory factor, effector binding domain"/>
    <property type="match status" value="2"/>
</dbReference>
<sequence length="344" mass="38421">MATGNVFSTSVLNHGFGSPASSNTLNSCTHLELKIKPVAAKSKGFIPTIIMATSSNNSSSRIVSADESRLSLLFALATQAASQSQRLIQDLVSETFKYISPRRFEARSLEEALMAVPDLETVPFKVLRREKDYEIREVQAFYVAETTMPGKTGFDFYGSSQGFNALAAYLFGKNKKNEEMEMTTPVFVQKAQIDGEKMEMTTPVITKQEQDQGKWQMSFVMPSKYGANLPIPSDPSIRIKKITEKVVAVIAFSGFVTDEEVQRRESQLRAALSKDPQVHVKENATVEVAQEVLNFEQEDEFVYENMDQLQAEVNALEYALHNEGLNDCPKPAEMEKLDEWKGGK</sequence>
<reference evidence="2 3" key="1">
    <citation type="journal article" date="2021" name="Nat. Plants">
        <title>The Taxus genome provides insights into paclitaxel biosynthesis.</title>
        <authorList>
            <person name="Xiong X."/>
            <person name="Gou J."/>
            <person name="Liao Q."/>
            <person name="Li Y."/>
            <person name="Zhou Q."/>
            <person name="Bi G."/>
            <person name="Li C."/>
            <person name="Du R."/>
            <person name="Wang X."/>
            <person name="Sun T."/>
            <person name="Guo L."/>
            <person name="Liang H."/>
            <person name="Lu P."/>
            <person name="Wu Y."/>
            <person name="Zhang Z."/>
            <person name="Ro D.K."/>
            <person name="Shang Y."/>
            <person name="Huang S."/>
            <person name="Yan J."/>
        </authorList>
    </citation>
    <scope>NUCLEOTIDE SEQUENCE [LARGE SCALE GENOMIC DNA]</scope>
    <source>
        <strain evidence="2">Ta-2019</strain>
    </source>
</reference>